<accession>A0A940S445</accession>
<evidence type="ECO:0000256" key="3">
    <source>
        <dbReference type="ARBA" id="ARBA00023180"/>
    </source>
</evidence>
<dbReference type="InterPro" id="IPR019791">
    <property type="entry name" value="Haem_peroxidase_animal"/>
</dbReference>
<evidence type="ECO:0000313" key="5">
    <source>
        <dbReference type="Proteomes" id="UP000675940"/>
    </source>
</evidence>
<evidence type="ECO:0000256" key="2">
    <source>
        <dbReference type="ARBA" id="ARBA00022525"/>
    </source>
</evidence>
<keyword evidence="5" id="KW-1185">Reference proteome</keyword>
<dbReference type="PANTHER" id="PTHR11475:SF4">
    <property type="entry name" value="CHORION PEROXIDASE"/>
    <property type="match status" value="1"/>
</dbReference>
<dbReference type="GO" id="GO:0004601">
    <property type="term" value="F:peroxidase activity"/>
    <property type="evidence" value="ECO:0007669"/>
    <property type="project" value="InterPro"/>
</dbReference>
<keyword evidence="2" id="KW-0964">Secreted</keyword>
<dbReference type="Pfam" id="PF03098">
    <property type="entry name" value="An_peroxidase"/>
    <property type="match status" value="1"/>
</dbReference>
<dbReference type="AlphaFoldDB" id="A0A940S445"/>
<name>A0A940S445_9RHOB</name>
<dbReference type="GO" id="GO:0006979">
    <property type="term" value="P:response to oxidative stress"/>
    <property type="evidence" value="ECO:0007669"/>
    <property type="project" value="InterPro"/>
</dbReference>
<dbReference type="EMBL" id="JAGISH010000007">
    <property type="protein sequence ID" value="MBP0483485.1"/>
    <property type="molecule type" value="Genomic_DNA"/>
</dbReference>
<evidence type="ECO:0000256" key="1">
    <source>
        <dbReference type="ARBA" id="ARBA00004613"/>
    </source>
</evidence>
<evidence type="ECO:0008006" key="6">
    <source>
        <dbReference type="Google" id="ProtNLM"/>
    </source>
</evidence>
<dbReference type="Proteomes" id="UP000675940">
    <property type="component" value="Unassembled WGS sequence"/>
</dbReference>
<dbReference type="InterPro" id="IPR037120">
    <property type="entry name" value="Haem_peroxidase_sf_animal"/>
</dbReference>
<evidence type="ECO:0000313" key="4">
    <source>
        <dbReference type="EMBL" id="MBP0483485.1"/>
    </source>
</evidence>
<proteinExistence type="predicted"/>
<comment type="subcellular location">
    <subcellularLocation>
        <location evidence="1">Secreted</location>
    </subcellularLocation>
</comment>
<gene>
    <name evidence="4" type="ORF">J5474_13415</name>
</gene>
<protein>
    <recommendedName>
        <fullName evidence="6">Peroxidase</fullName>
    </recommendedName>
</protein>
<dbReference type="GO" id="GO:0020037">
    <property type="term" value="F:heme binding"/>
    <property type="evidence" value="ECO:0007669"/>
    <property type="project" value="InterPro"/>
</dbReference>
<dbReference type="SUPFAM" id="SSF48113">
    <property type="entry name" value="Heme-dependent peroxidases"/>
    <property type="match status" value="1"/>
</dbReference>
<dbReference type="PROSITE" id="PS50292">
    <property type="entry name" value="PEROXIDASE_3"/>
    <property type="match status" value="1"/>
</dbReference>
<keyword evidence="3" id="KW-0325">Glycoprotein</keyword>
<dbReference type="Gene3D" id="1.10.640.10">
    <property type="entry name" value="Haem peroxidase domain superfamily, animal type"/>
    <property type="match status" value="1"/>
</dbReference>
<comment type="caution">
    <text evidence="4">The sequence shown here is derived from an EMBL/GenBank/DDBJ whole genome shotgun (WGS) entry which is preliminary data.</text>
</comment>
<sequence length="461" mass="50911">MKDLDHNLKATCCAPGHGASGLRDIVKLACDSQQVGTCNGARPEEGSAEYVFGRLVDMMPLDQQPTKDACNHLANLMQEDEATAKDGPADAGIAFLGQFIDHDITLDATTKLGEFAGAVTRIRNFRTPSLDLDCVYGNGPEVDPWLYEPDNRLIFGRGPTERTEEGANPLDLQRNINGRALIGDPRNDENLFVNQIHGRMFITGHNATMKRLADITDNEDRLHEARAELTWEYHDRILHQFLPAVVHEDILNPMLAQARNMHLEDLGRLSWASAPAMPVEFSAAAYRFGHSMIRETYRLNDRPGREAVRVFAREADAVRLEGFAPVDKDNNLDMGLFFGSGAQKSRPIDTRLPAALITLPDSIATSDKNLAARNMIRGQHTFKLPTGEVMAQWMEADPIDTHEKVKEAKTEGRTPLWFYILAEAEAFGGKLGPVGGGLVAGVLLSMLIRAHSPALRPYRGV</sequence>
<dbReference type="GO" id="GO:0005576">
    <property type="term" value="C:extracellular region"/>
    <property type="evidence" value="ECO:0007669"/>
    <property type="project" value="UniProtKB-SubCell"/>
</dbReference>
<organism evidence="4 5">
    <name type="scientific">Sagittula salina</name>
    <dbReference type="NCBI Taxonomy" id="2820268"/>
    <lineage>
        <taxon>Bacteria</taxon>
        <taxon>Pseudomonadati</taxon>
        <taxon>Pseudomonadota</taxon>
        <taxon>Alphaproteobacteria</taxon>
        <taxon>Rhodobacterales</taxon>
        <taxon>Roseobacteraceae</taxon>
        <taxon>Sagittula</taxon>
    </lineage>
</organism>
<reference evidence="4" key="1">
    <citation type="submission" date="2021-03" db="EMBL/GenBank/DDBJ databases">
        <title>Sagittula salina sp. nov. strain M10.9X isolated from the marine waste.</title>
        <authorList>
            <person name="Satari L."/>
            <person name="Molina-Menor E."/>
            <person name="Vidal-Verdu A."/>
            <person name="Pascual J."/>
            <person name="Pereto J."/>
            <person name="Porcar M."/>
        </authorList>
    </citation>
    <scope>NUCLEOTIDE SEQUENCE</scope>
    <source>
        <strain evidence="4">M10.9X</strain>
    </source>
</reference>
<dbReference type="RefSeq" id="WP_209361427.1">
    <property type="nucleotide sequence ID" value="NZ_JAGISH010000007.1"/>
</dbReference>
<dbReference type="InterPro" id="IPR010255">
    <property type="entry name" value="Haem_peroxidase_sf"/>
</dbReference>
<dbReference type="PANTHER" id="PTHR11475">
    <property type="entry name" value="OXIDASE/PEROXIDASE"/>
    <property type="match status" value="1"/>
</dbReference>